<dbReference type="InterPro" id="IPR030470">
    <property type="entry name" value="UbiA_prenylTrfase_CS"/>
</dbReference>
<keyword evidence="5 9" id="KW-1133">Transmembrane helix</keyword>
<comment type="catalytic activity">
    <reaction evidence="8 9">
        <text>heme b + (2E,6E)-farnesyl diphosphate + H2O = Fe(II)-heme o + diphosphate</text>
        <dbReference type="Rhea" id="RHEA:28070"/>
        <dbReference type="ChEBI" id="CHEBI:15377"/>
        <dbReference type="ChEBI" id="CHEBI:33019"/>
        <dbReference type="ChEBI" id="CHEBI:60344"/>
        <dbReference type="ChEBI" id="CHEBI:60530"/>
        <dbReference type="ChEBI" id="CHEBI:175763"/>
        <dbReference type="EC" id="2.5.1.141"/>
    </reaction>
</comment>
<keyword evidence="3 9" id="KW-0808">Transferase</keyword>
<evidence type="ECO:0000313" key="11">
    <source>
        <dbReference type="Proteomes" id="UP000265926"/>
    </source>
</evidence>
<evidence type="ECO:0000256" key="6">
    <source>
        <dbReference type="ARBA" id="ARBA00023133"/>
    </source>
</evidence>
<feature type="transmembrane region" description="Helical" evidence="9">
    <location>
        <begin position="122"/>
        <end position="138"/>
    </location>
</feature>
<feature type="transmembrane region" description="Helical" evidence="9">
    <location>
        <begin position="96"/>
        <end position="116"/>
    </location>
</feature>
<evidence type="ECO:0000313" key="10">
    <source>
        <dbReference type="EMBL" id="RIJ49303.1"/>
    </source>
</evidence>
<dbReference type="Proteomes" id="UP000265926">
    <property type="component" value="Unassembled WGS sequence"/>
</dbReference>
<dbReference type="InterPro" id="IPR000537">
    <property type="entry name" value="UbiA_prenyltransferase"/>
</dbReference>
<comment type="caution">
    <text evidence="10">The sequence shown here is derived from an EMBL/GenBank/DDBJ whole genome shotgun (WGS) entry which is preliminary data.</text>
</comment>
<comment type="subcellular location">
    <subcellularLocation>
        <location evidence="9">Cell membrane</location>
        <topology evidence="9">Multi-pass membrane protein</topology>
    </subcellularLocation>
    <subcellularLocation>
        <location evidence="1">Membrane</location>
        <topology evidence="1">Multi-pass membrane protein</topology>
    </subcellularLocation>
</comment>
<reference evidence="10 11" key="1">
    <citation type="submission" date="2018-08" db="EMBL/GenBank/DDBJ databases">
        <title>Pallidiluteibacterium maritimus gen. nov., sp. nov., isolated from coastal sediment.</title>
        <authorList>
            <person name="Zhou L.Y."/>
        </authorList>
    </citation>
    <scope>NUCLEOTIDE SEQUENCE [LARGE SCALE GENOMIC DNA]</scope>
    <source>
        <strain evidence="10 11">XSD2</strain>
    </source>
</reference>
<evidence type="ECO:0000256" key="2">
    <source>
        <dbReference type="ARBA" id="ARBA00022475"/>
    </source>
</evidence>
<dbReference type="CDD" id="cd13957">
    <property type="entry name" value="PT_UbiA_Cox10"/>
    <property type="match status" value="1"/>
</dbReference>
<proteinExistence type="inferred from homology"/>
<dbReference type="RefSeq" id="WP_119437190.1">
    <property type="nucleotide sequence ID" value="NZ_QWGR01000003.1"/>
</dbReference>
<dbReference type="InterPro" id="IPR044878">
    <property type="entry name" value="UbiA_sf"/>
</dbReference>
<accession>A0A399T5Y6</accession>
<comment type="similarity">
    <text evidence="9">Belongs to the UbiA prenyltransferase family. Protoheme IX farnesyltransferase subfamily.</text>
</comment>
<evidence type="ECO:0000256" key="1">
    <source>
        <dbReference type="ARBA" id="ARBA00004141"/>
    </source>
</evidence>
<sequence>MEGSLSMLETNKTLDFKQQLKVIYELGKVRISLPIALSAITGYVLFGHVMDAQGWLLALGVFLMSCSSSVINHWQERHLDAQMPRTKDRPIPSGRISANGALMLAVAFALTGSVILLVSSPVMALVLSWATLFFYNGVYTPMKKISAFAVIPGSMVGALPPMIGWAAAGGSLTSEVILIVAAFFFIGQIPHFWLLLLMFGEQYQKASMPSLNQLFSSDQIKRVTYAWVLTTIASALLVLFFVVQNRIVMFFLIFYIFYLLFSLTLAVFMQKEFKVRPAFYKLNFLYLFMMIFLIVDSLVKS</sequence>
<dbReference type="HAMAP" id="MF_00154">
    <property type="entry name" value="CyoE_CtaB"/>
    <property type="match status" value="1"/>
</dbReference>
<dbReference type="AlphaFoldDB" id="A0A399T5Y6"/>
<dbReference type="InterPro" id="IPR006369">
    <property type="entry name" value="Protohaem_IX_farnesylTrfase"/>
</dbReference>
<name>A0A399T5Y6_9BACT</name>
<feature type="transmembrane region" description="Helical" evidence="9">
    <location>
        <begin position="176"/>
        <end position="199"/>
    </location>
</feature>
<dbReference type="UniPathway" id="UPA00834">
    <property type="reaction ID" value="UER00712"/>
</dbReference>
<protein>
    <recommendedName>
        <fullName evidence="9">Protoheme IX farnesyltransferase</fullName>
        <ecNumber evidence="9">2.5.1.141</ecNumber>
    </recommendedName>
    <alternativeName>
        <fullName evidence="9">Heme B farnesyltransferase</fullName>
    </alternativeName>
    <alternativeName>
        <fullName evidence="9">Heme O synthase</fullName>
    </alternativeName>
</protein>
<dbReference type="OrthoDB" id="9814417at2"/>
<feature type="transmembrane region" description="Helical" evidence="9">
    <location>
        <begin position="55"/>
        <end position="75"/>
    </location>
</feature>
<dbReference type="EC" id="2.5.1.141" evidence="9"/>
<dbReference type="GO" id="GO:0005886">
    <property type="term" value="C:plasma membrane"/>
    <property type="evidence" value="ECO:0007669"/>
    <property type="project" value="UniProtKB-SubCell"/>
</dbReference>
<dbReference type="Gene3D" id="1.10.357.140">
    <property type="entry name" value="UbiA prenyltransferase"/>
    <property type="match status" value="1"/>
</dbReference>
<gene>
    <name evidence="9" type="primary">ctaB</name>
    <name evidence="10" type="ORF">D1614_07085</name>
</gene>
<feature type="transmembrane region" description="Helical" evidence="9">
    <location>
        <begin position="220"/>
        <end position="241"/>
    </location>
</feature>
<comment type="function">
    <text evidence="9">Converts heme B (protoheme IX) to heme O by substitution of the vinyl group on carbon 2 of heme B porphyrin ring with a hydroxyethyl farnesyl side group.</text>
</comment>
<dbReference type="GO" id="GO:0008495">
    <property type="term" value="F:protoheme IX farnesyltransferase activity"/>
    <property type="evidence" value="ECO:0007669"/>
    <property type="project" value="UniProtKB-UniRule"/>
</dbReference>
<evidence type="ECO:0000256" key="4">
    <source>
        <dbReference type="ARBA" id="ARBA00022692"/>
    </source>
</evidence>
<evidence type="ECO:0000256" key="9">
    <source>
        <dbReference type="HAMAP-Rule" id="MF_00154"/>
    </source>
</evidence>
<dbReference type="GO" id="GO:0048034">
    <property type="term" value="P:heme O biosynthetic process"/>
    <property type="evidence" value="ECO:0007669"/>
    <property type="project" value="UniProtKB-UniRule"/>
</dbReference>
<comment type="miscellaneous">
    <text evidence="9">Carbon 2 of the heme B porphyrin ring is defined according to the Fischer nomenclature.</text>
</comment>
<feature type="transmembrane region" description="Helical" evidence="9">
    <location>
        <begin position="280"/>
        <end position="299"/>
    </location>
</feature>
<keyword evidence="2 9" id="KW-1003">Cell membrane</keyword>
<dbReference type="PANTHER" id="PTHR43448:SF2">
    <property type="entry name" value="PROTOHEME IX FARNESYLTRANSFERASE, MITOCHONDRIAL"/>
    <property type="match status" value="1"/>
</dbReference>
<evidence type="ECO:0000256" key="3">
    <source>
        <dbReference type="ARBA" id="ARBA00022679"/>
    </source>
</evidence>
<dbReference type="PANTHER" id="PTHR43448">
    <property type="entry name" value="PROTOHEME IX FARNESYLTRANSFERASE, MITOCHONDRIAL"/>
    <property type="match status" value="1"/>
</dbReference>
<feature type="transmembrane region" description="Helical" evidence="9">
    <location>
        <begin position="247"/>
        <end position="268"/>
    </location>
</feature>
<feature type="transmembrane region" description="Helical" evidence="9">
    <location>
        <begin position="145"/>
        <end position="164"/>
    </location>
</feature>
<dbReference type="EMBL" id="QWGR01000003">
    <property type="protein sequence ID" value="RIJ49303.1"/>
    <property type="molecule type" value="Genomic_DNA"/>
</dbReference>
<evidence type="ECO:0000256" key="8">
    <source>
        <dbReference type="ARBA" id="ARBA00047690"/>
    </source>
</evidence>
<evidence type="ECO:0000256" key="5">
    <source>
        <dbReference type="ARBA" id="ARBA00022989"/>
    </source>
</evidence>
<dbReference type="PROSITE" id="PS00943">
    <property type="entry name" value="UBIA"/>
    <property type="match status" value="1"/>
</dbReference>
<evidence type="ECO:0000256" key="7">
    <source>
        <dbReference type="ARBA" id="ARBA00023136"/>
    </source>
</evidence>
<dbReference type="Pfam" id="PF01040">
    <property type="entry name" value="UbiA"/>
    <property type="match status" value="1"/>
</dbReference>
<keyword evidence="6 9" id="KW-0350">Heme biosynthesis</keyword>
<keyword evidence="11" id="KW-1185">Reference proteome</keyword>
<dbReference type="GO" id="GO:0006784">
    <property type="term" value="P:heme A biosynthetic process"/>
    <property type="evidence" value="ECO:0007669"/>
    <property type="project" value="TreeGrafter"/>
</dbReference>
<keyword evidence="4 9" id="KW-0812">Transmembrane</keyword>
<keyword evidence="7 9" id="KW-0472">Membrane</keyword>
<organism evidence="10 11">
    <name type="scientific">Maribellus luteus</name>
    <dbReference type="NCBI Taxonomy" id="2305463"/>
    <lineage>
        <taxon>Bacteria</taxon>
        <taxon>Pseudomonadati</taxon>
        <taxon>Bacteroidota</taxon>
        <taxon>Bacteroidia</taxon>
        <taxon>Marinilabiliales</taxon>
        <taxon>Prolixibacteraceae</taxon>
        <taxon>Maribellus</taxon>
    </lineage>
</organism>
<comment type="pathway">
    <text evidence="9">Porphyrin-containing compound metabolism; heme O biosynthesis; heme O from protoheme: step 1/1.</text>
</comment>